<dbReference type="Pfam" id="PF01098">
    <property type="entry name" value="FTSW_RODA_SPOVE"/>
    <property type="match status" value="1"/>
</dbReference>
<evidence type="ECO:0000256" key="1">
    <source>
        <dbReference type="ARBA" id="ARBA00004141"/>
    </source>
</evidence>
<keyword evidence="7 16" id="KW-1133">Transmembrane helix</keyword>
<comment type="catalytic activity">
    <reaction evidence="15">
        <text>[GlcNAc-(1-&gt;4)-Mur2Ac(oyl-L-Ala-gamma-D-Glu-L-Lys-D-Ala-D-Ala)](n)-di-trans,octa-cis-undecaprenyl diphosphate + beta-D-GlcNAc-(1-&gt;4)-Mur2Ac(oyl-L-Ala-gamma-D-Glu-L-Lys-D-Ala-D-Ala)-di-trans,octa-cis-undecaprenyl diphosphate = [GlcNAc-(1-&gt;4)-Mur2Ac(oyl-L-Ala-gamma-D-Glu-L-Lys-D-Ala-D-Ala)](n+1)-di-trans,octa-cis-undecaprenyl diphosphate + di-trans,octa-cis-undecaprenyl diphosphate + H(+)</text>
        <dbReference type="Rhea" id="RHEA:23708"/>
        <dbReference type="Rhea" id="RHEA-COMP:9602"/>
        <dbReference type="Rhea" id="RHEA-COMP:9603"/>
        <dbReference type="ChEBI" id="CHEBI:15378"/>
        <dbReference type="ChEBI" id="CHEBI:58405"/>
        <dbReference type="ChEBI" id="CHEBI:60033"/>
        <dbReference type="ChEBI" id="CHEBI:78435"/>
        <dbReference type="EC" id="2.4.99.28"/>
    </reaction>
</comment>
<feature type="transmembrane region" description="Helical" evidence="16">
    <location>
        <begin position="112"/>
        <end position="128"/>
    </location>
</feature>
<sequence length="381" mass="41178">MGRRNAVFLCLAVTALVTLGLVMLTSTSVWDDEVNGYALVKKQALWIVVGIIGAAFVAGMDYRKARPYWIYLFIGSCFLLCLCYVPGIGQEIKGEARWIKIPGAPQFQPSELAKIFVILGMAAWFSHFQTESRTFFKGFVAPGVLLGIPVLLIFFEKDMGTAMALGASGVVVMFVAGTRIPYLGVSGATALAGMAFVVWKNPERMGRVMALFDLENDKYRLGDGYQQLHGLYAFANGGVDGTGLGNGVEKLGYLPEAHTDFIFPAIGEELGLWFTLGSVFCFVVIVVYGIAISVNARDDFGRLLAIGLTSVIVIPAMMNIGVCTAVLPNTGLPLPFISYGGTNLVFTLLAVGGLISVHRQATFVNRADMPVINEKKQCVRI</sequence>
<evidence type="ECO:0000256" key="8">
    <source>
        <dbReference type="ARBA" id="ARBA00023136"/>
    </source>
</evidence>
<dbReference type="PANTHER" id="PTHR30474:SF2">
    <property type="entry name" value="PEPTIDOGLYCAN GLYCOSYLTRANSFERASE FTSW-RELATED"/>
    <property type="match status" value="1"/>
</dbReference>
<evidence type="ECO:0000256" key="4">
    <source>
        <dbReference type="ARBA" id="ARBA00022692"/>
    </source>
</evidence>
<comment type="similarity">
    <text evidence="11">Belongs to the SEDS family. FtsW subfamily.</text>
</comment>
<keyword evidence="5" id="KW-0133">Cell shape</keyword>
<dbReference type="GO" id="GO:0032153">
    <property type="term" value="C:cell division site"/>
    <property type="evidence" value="ECO:0007669"/>
    <property type="project" value="TreeGrafter"/>
</dbReference>
<accession>A0AAT9FQV7</accession>
<name>A0AAT9FQV7_9BACT</name>
<evidence type="ECO:0000256" key="7">
    <source>
        <dbReference type="ARBA" id="ARBA00022989"/>
    </source>
</evidence>
<evidence type="ECO:0000256" key="5">
    <source>
        <dbReference type="ARBA" id="ARBA00022960"/>
    </source>
</evidence>
<dbReference type="GO" id="GO:0009252">
    <property type="term" value="P:peptidoglycan biosynthetic process"/>
    <property type="evidence" value="ECO:0007669"/>
    <property type="project" value="UniProtKB-KW"/>
</dbReference>
<evidence type="ECO:0000256" key="14">
    <source>
        <dbReference type="ARBA" id="ARBA00044770"/>
    </source>
</evidence>
<evidence type="ECO:0000256" key="10">
    <source>
        <dbReference type="ARBA" id="ARBA00033270"/>
    </source>
</evidence>
<dbReference type="AlphaFoldDB" id="A0AAT9FQV7"/>
<reference evidence="17" key="1">
    <citation type="submission" date="2024-07" db="EMBL/GenBank/DDBJ databases">
        <title>Complete genome sequence of Verrucomicrobiaceae bacterium NT6N.</title>
        <authorList>
            <person name="Huang C."/>
            <person name="Takami H."/>
            <person name="Hamasaki K."/>
        </authorList>
    </citation>
    <scope>NUCLEOTIDE SEQUENCE</scope>
    <source>
        <strain evidence="17">NT6N</strain>
    </source>
</reference>
<evidence type="ECO:0000313" key="17">
    <source>
        <dbReference type="EMBL" id="BDS08425.1"/>
    </source>
</evidence>
<keyword evidence="6" id="KW-0573">Peptidoglycan synthesis</keyword>
<evidence type="ECO:0000256" key="16">
    <source>
        <dbReference type="SAM" id="Phobius"/>
    </source>
</evidence>
<comment type="subcellular location">
    <subcellularLocation>
        <location evidence="1">Membrane</location>
        <topology evidence="1">Multi-pass membrane protein</topology>
    </subcellularLocation>
</comment>
<feature type="transmembrane region" description="Helical" evidence="16">
    <location>
        <begin position="135"/>
        <end position="155"/>
    </location>
</feature>
<feature type="transmembrane region" description="Helical" evidence="16">
    <location>
        <begin position="69"/>
        <end position="88"/>
    </location>
</feature>
<dbReference type="GO" id="GO:0015648">
    <property type="term" value="F:lipid-linked peptidoglycan transporter activity"/>
    <property type="evidence" value="ECO:0007669"/>
    <property type="project" value="TreeGrafter"/>
</dbReference>
<dbReference type="GO" id="GO:0008360">
    <property type="term" value="P:regulation of cell shape"/>
    <property type="evidence" value="ECO:0007669"/>
    <property type="project" value="UniProtKB-KW"/>
</dbReference>
<evidence type="ECO:0000256" key="13">
    <source>
        <dbReference type="ARBA" id="ARBA00041418"/>
    </source>
</evidence>
<organism evidence="17">
    <name type="scientific">Oceaniferula spumae</name>
    <dbReference type="NCBI Taxonomy" id="2979115"/>
    <lineage>
        <taxon>Bacteria</taxon>
        <taxon>Pseudomonadati</taxon>
        <taxon>Verrucomicrobiota</taxon>
        <taxon>Verrucomicrobiia</taxon>
        <taxon>Verrucomicrobiales</taxon>
        <taxon>Verrucomicrobiaceae</taxon>
        <taxon>Oceaniferula</taxon>
    </lineage>
</organism>
<feature type="transmembrane region" description="Helical" evidence="16">
    <location>
        <begin position="161"/>
        <end position="177"/>
    </location>
</feature>
<evidence type="ECO:0000256" key="6">
    <source>
        <dbReference type="ARBA" id="ARBA00022984"/>
    </source>
</evidence>
<keyword evidence="3" id="KW-0808">Transferase</keyword>
<feature type="transmembrane region" description="Helical" evidence="16">
    <location>
        <begin position="303"/>
        <end position="327"/>
    </location>
</feature>
<dbReference type="EC" id="2.4.99.28" evidence="14"/>
<evidence type="ECO:0000256" key="9">
    <source>
        <dbReference type="ARBA" id="ARBA00032370"/>
    </source>
</evidence>
<evidence type="ECO:0000256" key="2">
    <source>
        <dbReference type="ARBA" id="ARBA00022676"/>
    </source>
</evidence>
<evidence type="ECO:0000256" key="11">
    <source>
        <dbReference type="ARBA" id="ARBA00038053"/>
    </source>
</evidence>
<dbReference type="KEGG" id="osu:NT6N_34650"/>
<dbReference type="GO" id="GO:0005886">
    <property type="term" value="C:plasma membrane"/>
    <property type="evidence" value="ECO:0007669"/>
    <property type="project" value="TreeGrafter"/>
</dbReference>
<gene>
    <name evidence="17" type="primary">ftsW</name>
    <name evidence="17" type="ORF">NT6N_34650</name>
</gene>
<feature type="transmembrane region" description="Helical" evidence="16">
    <location>
        <begin position="182"/>
        <end position="199"/>
    </location>
</feature>
<dbReference type="GO" id="GO:0051301">
    <property type="term" value="P:cell division"/>
    <property type="evidence" value="ECO:0007669"/>
    <property type="project" value="InterPro"/>
</dbReference>
<dbReference type="InterPro" id="IPR001182">
    <property type="entry name" value="FtsW/RodA"/>
</dbReference>
<protein>
    <recommendedName>
        <fullName evidence="12">Probable peptidoglycan glycosyltransferase FtsW</fullName>
        <ecNumber evidence="14">2.4.99.28</ecNumber>
    </recommendedName>
    <alternativeName>
        <fullName evidence="13">Cell division protein FtsW</fullName>
    </alternativeName>
    <alternativeName>
        <fullName evidence="10">Cell wall polymerase</fullName>
    </alternativeName>
    <alternativeName>
        <fullName evidence="9">Peptidoglycan polymerase</fullName>
    </alternativeName>
</protein>
<proteinExistence type="inferred from homology"/>
<evidence type="ECO:0000256" key="15">
    <source>
        <dbReference type="ARBA" id="ARBA00049902"/>
    </source>
</evidence>
<evidence type="ECO:0000256" key="3">
    <source>
        <dbReference type="ARBA" id="ARBA00022679"/>
    </source>
</evidence>
<feature type="transmembrane region" description="Helical" evidence="16">
    <location>
        <begin position="44"/>
        <end position="62"/>
    </location>
</feature>
<evidence type="ECO:0000256" key="12">
    <source>
        <dbReference type="ARBA" id="ARBA00041185"/>
    </source>
</evidence>
<keyword evidence="4 16" id="KW-0812">Transmembrane</keyword>
<keyword evidence="2" id="KW-0328">Glycosyltransferase</keyword>
<dbReference type="PANTHER" id="PTHR30474">
    <property type="entry name" value="CELL CYCLE PROTEIN"/>
    <property type="match status" value="1"/>
</dbReference>
<dbReference type="GO" id="GO:0008955">
    <property type="term" value="F:peptidoglycan glycosyltransferase activity"/>
    <property type="evidence" value="ECO:0007669"/>
    <property type="project" value="UniProtKB-EC"/>
</dbReference>
<feature type="transmembrane region" description="Helical" evidence="16">
    <location>
        <begin position="339"/>
        <end position="357"/>
    </location>
</feature>
<dbReference type="EMBL" id="AP026866">
    <property type="protein sequence ID" value="BDS08425.1"/>
    <property type="molecule type" value="Genomic_DNA"/>
</dbReference>
<keyword evidence="8 16" id="KW-0472">Membrane</keyword>
<feature type="transmembrane region" description="Helical" evidence="16">
    <location>
        <begin position="270"/>
        <end position="291"/>
    </location>
</feature>